<dbReference type="GO" id="GO:0004096">
    <property type="term" value="F:catalase activity"/>
    <property type="evidence" value="ECO:0007669"/>
    <property type="project" value="InterPro"/>
</dbReference>
<dbReference type="InterPro" id="IPR020835">
    <property type="entry name" value="Catalase_sf"/>
</dbReference>
<accession>A0A9W9P145</accession>
<dbReference type="GeneID" id="83202715"/>
<dbReference type="PANTHER" id="PTHR11465:SF26">
    <property type="entry name" value="CATALASE 2"/>
    <property type="match status" value="1"/>
</dbReference>
<dbReference type="GO" id="GO:0005777">
    <property type="term" value="C:peroxisome"/>
    <property type="evidence" value="ECO:0007669"/>
    <property type="project" value="TreeGrafter"/>
</dbReference>
<keyword evidence="3" id="KW-1185">Reference proteome</keyword>
<dbReference type="InterPro" id="IPR011614">
    <property type="entry name" value="Catalase_core"/>
</dbReference>
<dbReference type="OrthoDB" id="6880011at2759"/>
<dbReference type="Pfam" id="PF00199">
    <property type="entry name" value="Catalase"/>
    <property type="match status" value="1"/>
</dbReference>
<evidence type="ECO:0000259" key="1">
    <source>
        <dbReference type="Pfam" id="PF00199"/>
    </source>
</evidence>
<dbReference type="GO" id="GO:0042744">
    <property type="term" value="P:hydrogen peroxide catabolic process"/>
    <property type="evidence" value="ECO:0007669"/>
    <property type="project" value="TreeGrafter"/>
</dbReference>
<feature type="domain" description="Catalase core" evidence="1">
    <location>
        <begin position="17"/>
        <end position="81"/>
    </location>
</feature>
<dbReference type="Proteomes" id="UP001150941">
    <property type="component" value="Unassembled WGS sequence"/>
</dbReference>
<protein>
    <recommendedName>
        <fullName evidence="1">Catalase core domain-containing protein</fullName>
    </recommendedName>
</protein>
<dbReference type="AlphaFoldDB" id="A0A9W9P145"/>
<dbReference type="PROSITE" id="PS51402">
    <property type="entry name" value="CATALASE_3"/>
    <property type="match status" value="1"/>
</dbReference>
<evidence type="ECO:0000313" key="3">
    <source>
        <dbReference type="Proteomes" id="UP001150941"/>
    </source>
</evidence>
<sequence length="89" mass="9906">MQLIETLAHLSRERTPECTRDCSDFTSASFLNKAGKKTPVLQRVSTVGPESGSADTARDVHGWAMKLYTDEGNLDWVFNNTVGRLPYSE</sequence>
<dbReference type="PANTHER" id="PTHR11465">
    <property type="entry name" value="CATALASE"/>
    <property type="match status" value="1"/>
</dbReference>
<proteinExistence type="predicted"/>
<dbReference type="RefSeq" id="XP_058331152.1">
    <property type="nucleotide sequence ID" value="XM_058475412.1"/>
</dbReference>
<dbReference type="GO" id="GO:0005739">
    <property type="term" value="C:mitochondrion"/>
    <property type="evidence" value="ECO:0007669"/>
    <property type="project" value="TreeGrafter"/>
</dbReference>
<dbReference type="Gene3D" id="2.40.180.10">
    <property type="entry name" value="Catalase core domain"/>
    <property type="match status" value="1"/>
</dbReference>
<dbReference type="GO" id="GO:0042542">
    <property type="term" value="P:response to hydrogen peroxide"/>
    <property type="evidence" value="ECO:0007669"/>
    <property type="project" value="TreeGrafter"/>
</dbReference>
<dbReference type="EMBL" id="JAPQKS010000004">
    <property type="protein sequence ID" value="KAJ5233160.1"/>
    <property type="molecule type" value="Genomic_DNA"/>
</dbReference>
<organism evidence="2 3">
    <name type="scientific">Penicillium chermesinum</name>
    <dbReference type="NCBI Taxonomy" id="63820"/>
    <lineage>
        <taxon>Eukaryota</taxon>
        <taxon>Fungi</taxon>
        <taxon>Dikarya</taxon>
        <taxon>Ascomycota</taxon>
        <taxon>Pezizomycotina</taxon>
        <taxon>Eurotiomycetes</taxon>
        <taxon>Eurotiomycetidae</taxon>
        <taxon>Eurotiales</taxon>
        <taxon>Aspergillaceae</taxon>
        <taxon>Penicillium</taxon>
    </lineage>
</organism>
<evidence type="ECO:0000313" key="2">
    <source>
        <dbReference type="EMBL" id="KAJ5233160.1"/>
    </source>
</evidence>
<dbReference type="GO" id="GO:0020037">
    <property type="term" value="F:heme binding"/>
    <property type="evidence" value="ECO:0007669"/>
    <property type="project" value="InterPro"/>
</dbReference>
<reference evidence="2" key="1">
    <citation type="submission" date="2022-11" db="EMBL/GenBank/DDBJ databases">
        <authorList>
            <person name="Petersen C."/>
        </authorList>
    </citation>
    <scope>NUCLEOTIDE SEQUENCE</scope>
    <source>
        <strain evidence="2">IBT 19713</strain>
    </source>
</reference>
<dbReference type="InterPro" id="IPR018028">
    <property type="entry name" value="Catalase"/>
</dbReference>
<gene>
    <name evidence="2" type="ORF">N7468_006116</name>
</gene>
<name>A0A9W9P145_9EURO</name>
<comment type="caution">
    <text evidence="2">The sequence shown here is derived from an EMBL/GenBank/DDBJ whole genome shotgun (WGS) entry which is preliminary data.</text>
</comment>
<reference evidence="2" key="2">
    <citation type="journal article" date="2023" name="IMA Fungus">
        <title>Comparative genomic study of the Penicillium genus elucidates a diverse pangenome and 15 lateral gene transfer events.</title>
        <authorList>
            <person name="Petersen C."/>
            <person name="Sorensen T."/>
            <person name="Nielsen M.R."/>
            <person name="Sondergaard T.E."/>
            <person name="Sorensen J.L."/>
            <person name="Fitzpatrick D.A."/>
            <person name="Frisvad J.C."/>
            <person name="Nielsen K.L."/>
        </authorList>
    </citation>
    <scope>NUCLEOTIDE SEQUENCE</scope>
    <source>
        <strain evidence="2">IBT 19713</strain>
    </source>
</reference>
<dbReference type="SUPFAM" id="SSF56634">
    <property type="entry name" value="Heme-dependent catalase-like"/>
    <property type="match status" value="1"/>
</dbReference>